<evidence type="ECO:0000256" key="2">
    <source>
        <dbReference type="ARBA" id="ARBA00022576"/>
    </source>
</evidence>
<evidence type="ECO:0000313" key="13">
    <source>
        <dbReference type="EMBL" id="TLE01673.1"/>
    </source>
</evidence>
<dbReference type="InterPro" id="IPR015422">
    <property type="entry name" value="PyrdxlP-dep_Trfase_small"/>
</dbReference>
<reference evidence="13 14" key="1">
    <citation type="journal article" date="2014" name="Genome Announc.">
        <title>Draft genome sequences of eight enterohepatic helicobacter species isolated from both laboratory and wild rodents.</title>
        <authorList>
            <person name="Sheh A."/>
            <person name="Shen Z."/>
            <person name="Fox J.G."/>
        </authorList>
    </citation>
    <scope>NUCLEOTIDE SEQUENCE [LARGE SCALE GENOMIC DNA]</scope>
    <source>
        <strain evidence="13 14">ST1</strain>
    </source>
</reference>
<gene>
    <name evidence="12" type="primary">phnW</name>
    <name evidence="13" type="ORF">LS73_000625</name>
    <name evidence="12" type="ORF">NCTC12714_01107</name>
</gene>
<dbReference type="NCBIfam" id="NF010006">
    <property type="entry name" value="PRK13479.1"/>
    <property type="match status" value="1"/>
</dbReference>
<dbReference type="GO" id="GO:0019700">
    <property type="term" value="P:organic phosphonate catabolic process"/>
    <property type="evidence" value="ECO:0007669"/>
    <property type="project" value="UniProtKB-UniRule"/>
</dbReference>
<evidence type="ECO:0000256" key="8">
    <source>
        <dbReference type="NCBIfam" id="TIGR02326"/>
    </source>
</evidence>
<dbReference type="STRING" id="216.LS73_08915"/>
<evidence type="ECO:0000256" key="5">
    <source>
        <dbReference type="ARBA" id="ARBA00023317"/>
    </source>
</evidence>
<dbReference type="RefSeq" id="WP_034559257.1">
    <property type="nucleotide sequence ID" value="NZ_FZML01000010.1"/>
</dbReference>
<evidence type="ECO:0000256" key="3">
    <source>
        <dbReference type="ARBA" id="ARBA00022679"/>
    </source>
</evidence>
<sequence>MQDYSHIPDNDYMLLTPGPLSTSKRVRAAMLKDLCTWDSDYNSVVQDVRQRLCSIANLSERYTTILMQGSGSFSVESVITTAFGKVGKLLILTNGEYGKRIAQIAQINHVCINIQENRIITPEIMNEALQDSTITHVVFVHCETTTGILNPLEELCRVVKTNNKVLIIDAMSSFGGIPIDIEKLEIDFLVSSANKCIQGVPGFGFIIAKRVSLEKLKDCAKSLCLDMYAQWECMEQNNGKWRFTSPTHIVHAFREALIELEEEGGILMRYKRYKQMQEILSQGMENLGYECYIAKSYHSPIITTFCYPNFKDFTFKGMYEYLKSNGFVIYPGKLSNADTFRIGNIGDLKVNDIERLLEFIKIYTDTISK</sequence>
<dbReference type="EMBL" id="UGJE01000002">
    <property type="protein sequence ID" value="STQ86302.1"/>
    <property type="molecule type" value="Genomic_DNA"/>
</dbReference>
<evidence type="ECO:0000256" key="6">
    <source>
        <dbReference type="ARBA" id="ARBA00044521"/>
    </source>
</evidence>
<evidence type="ECO:0000313" key="12">
    <source>
        <dbReference type="EMBL" id="STQ86302.1"/>
    </source>
</evidence>
<dbReference type="Proteomes" id="UP000255139">
    <property type="component" value="Unassembled WGS sequence"/>
</dbReference>
<feature type="domain" description="Aminotransferase class V" evidence="11">
    <location>
        <begin position="36"/>
        <end position="326"/>
    </location>
</feature>
<protein>
    <recommendedName>
        <fullName evidence="6 8">2-aminoethylphosphonate--pyruvate transaminase</fullName>
        <ecNumber evidence="6 8">2.6.1.37</ecNumber>
    </recommendedName>
</protein>
<dbReference type="Gene3D" id="3.90.1150.10">
    <property type="entry name" value="Aspartate Aminotransferase, domain 1"/>
    <property type="match status" value="1"/>
</dbReference>
<evidence type="ECO:0000313" key="14">
    <source>
        <dbReference type="Proteomes" id="UP000029922"/>
    </source>
</evidence>
<dbReference type="InterPro" id="IPR015421">
    <property type="entry name" value="PyrdxlP-dep_Trfase_major"/>
</dbReference>
<dbReference type="NCBIfam" id="TIGR03301">
    <property type="entry name" value="PhnW-AepZ"/>
    <property type="match status" value="1"/>
</dbReference>
<comment type="catalytic activity">
    <reaction evidence="7">
        <text>(2-aminoethyl)phosphonate + pyruvate = phosphonoacetaldehyde + L-alanine</text>
        <dbReference type="Rhea" id="RHEA:17021"/>
        <dbReference type="ChEBI" id="CHEBI:15361"/>
        <dbReference type="ChEBI" id="CHEBI:57418"/>
        <dbReference type="ChEBI" id="CHEBI:57972"/>
        <dbReference type="ChEBI" id="CHEBI:58383"/>
        <dbReference type="EC" id="2.6.1.37"/>
    </reaction>
</comment>
<dbReference type="InterPro" id="IPR000192">
    <property type="entry name" value="Aminotrans_V_dom"/>
</dbReference>
<evidence type="ECO:0000256" key="4">
    <source>
        <dbReference type="ARBA" id="ARBA00022898"/>
    </source>
</evidence>
<dbReference type="PANTHER" id="PTHR42778">
    <property type="entry name" value="2-AMINOETHYLPHOSPHONATE--PYRUVATE TRANSAMINASE"/>
    <property type="match status" value="1"/>
</dbReference>
<dbReference type="HAMAP" id="MF_01376">
    <property type="entry name" value="PhnW_aminotrans_5"/>
    <property type="match status" value="1"/>
</dbReference>
<feature type="modified residue" description="N6-(pyridoxal phosphate)lysine" evidence="10">
    <location>
        <position position="195"/>
    </location>
</feature>
<dbReference type="InterPro" id="IPR015424">
    <property type="entry name" value="PyrdxlP-dep_Trfase"/>
</dbReference>
<keyword evidence="2 12" id="KW-0032">Aminotransferase</keyword>
<accession>A0A099TYD0</accession>
<dbReference type="InterPro" id="IPR024169">
    <property type="entry name" value="SP_NH2Trfase/AEP_transaminase"/>
</dbReference>
<keyword evidence="4 10" id="KW-0663">Pyridoxal phosphate</keyword>
<evidence type="ECO:0000256" key="9">
    <source>
        <dbReference type="PIRSR" id="PIRSR000524-1"/>
    </source>
</evidence>
<dbReference type="EC" id="2.6.1.37" evidence="6 8"/>
<dbReference type="AlphaFoldDB" id="A0A099TYD0"/>
<dbReference type="PIRSF" id="PIRSF000524">
    <property type="entry name" value="SPT"/>
    <property type="match status" value="1"/>
</dbReference>
<keyword evidence="3 12" id="KW-0808">Transferase</keyword>
<evidence type="ECO:0000259" key="11">
    <source>
        <dbReference type="Pfam" id="PF00266"/>
    </source>
</evidence>
<evidence type="ECO:0000256" key="1">
    <source>
        <dbReference type="ARBA" id="ARBA00001933"/>
    </source>
</evidence>
<dbReference type="PANTHER" id="PTHR42778:SF1">
    <property type="entry name" value="2-AMINOETHYLPHOSPHONATE--PYRUVATE TRANSAMINASE"/>
    <property type="match status" value="1"/>
</dbReference>
<evidence type="ECO:0000313" key="15">
    <source>
        <dbReference type="Proteomes" id="UP000255139"/>
    </source>
</evidence>
<dbReference type="Pfam" id="PF00266">
    <property type="entry name" value="Aminotran_5"/>
    <property type="match status" value="1"/>
</dbReference>
<keyword evidence="15" id="KW-1185">Reference proteome</keyword>
<dbReference type="InterPro" id="IPR012703">
    <property type="entry name" value="NH2EtPonate_pyrv_transaminase"/>
</dbReference>
<dbReference type="Proteomes" id="UP000029922">
    <property type="component" value="Unassembled WGS sequence"/>
</dbReference>
<dbReference type="EMBL" id="JRPD02000001">
    <property type="protein sequence ID" value="TLE01673.1"/>
    <property type="molecule type" value="Genomic_DNA"/>
</dbReference>
<evidence type="ECO:0000256" key="7">
    <source>
        <dbReference type="ARBA" id="ARBA00049460"/>
    </source>
</evidence>
<reference evidence="12 15" key="2">
    <citation type="submission" date="2018-06" db="EMBL/GenBank/DDBJ databases">
        <authorList>
            <consortium name="Pathogen Informatics"/>
            <person name="Doyle S."/>
        </authorList>
    </citation>
    <scope>NUCLEOTIDE SEQUENCE [LARGE SCALE GENOMIC DNA]</scope>
    <source>
        <strain evidence="12 15">NCTC12714</strain>
    </source>
</reference>
<feature type="binding site" evidence="9">
    <location>
        <position position="341"/>
    </location>
    <ligand>
        <name>substrate</name>
    </ligand>
</feature>
<dbReference type="OrthoDB" id="9766472at2"/>
<dbReference type="NCBIfam" id="TIGR02326">
    <property type="entry name" value="transamin_PhnW"/>
    <property type="match status" value="1"/>
</dbReference>
<proteinExistence type="inferred from homology"/>
<keyword evidence="5 12" id="KW-0670">Pyruvate</keyword>
<dbReference type="GO" id="GO:0047304">
    <property type="term" value="F:2-aminoethylphosphonate-pyruvate transaminase activity"/>
    <property type="evidence" value="ECO:0007669"/>
    <property type="project" value="UniProtKB-UniRule"/>
</dbReference>
<name>A0A099TYD0_9HELI</name>
<dbReference type="Gene3D" id="3.40.640.10">
    <property type="entry name" value="Type I PLP-dependent aspartate aminotransferase-like (Major domain)"/>
    <property type="match status" value="1"/>
</dbReference>
<evidence type="ECO:0000256" key="10">
    <source>
        <dbReference type="PIRSR" id="PIRSR000524-50"/>
    </source>
</evidence>
<comment type="cofactor">
    <cofactor evidence="1 10">
        <name>pyridoxal 5'-phosphate</name>
        <dbReference type="ChEBI" id="CHEBI:597326"/>
    </cofactor>
</comment>
<dbReference type="SUPFAM" id="SSF53383">
    <property type="entry name" value="PLP-dependent transferases"/>
    <property type="match status" value="1"/>
</dbReference>
<organism evidence="12 15">
    <name type="scientific">Helicobacter muridarum</name>
    <dbReference type="NCBI Taxonomy" id="216"/>
    <lineage>
        <taxon>Bacteria</taxon>
        <taxon>Pseudomonadati</taxon>
        <taxon>Campylobacterota</taxon>
        <taxon>Epsilonproteobacteria</taxon>
        <taxon>Campylobacterales</taxon>
        <taxon>Helicobacteraceae</taxon>
        <taxon>Helicobacter</taxon>
    </lineage>
</organism>